<feature type="region of interest" description="Disordered" evidence="2">
    <location>
        <begin position="61"/>
        <end position="93"/>
    </location>
</feature>
<evidence type="ECO:0000313" key="3">
    <source>
        <dbReference type="EMBL" id="CAE2328261.1"/>
    </source>
</evidence>
<dbReference type="AlphaFoldDB" id="A0A7S4PA46"/>
<organism evidence="3">
    <name type="scientific">Guillardia theta</name>
    <name type="common">Cryptophyte</name>
    <name type="synonym">Cryptomonas phi</name>
    <dbReference type="NCBI Taxonomy" id="55529"/>
    <lineage>
        <taxon>Eukaryota</taxon>
        <taxon>Cryptophyceae</taxon>
        <taxon>Pyrenomonadales</taxon>
        <taxon>Geminigeraceae</taxon>
        <taxon>Guillardia</taxon>
    </lineage>
</organism>
<feature type="region of interest" description="Disordered" evidence="2">
    <location>
        <begin position="663"/>
        <end position="693"/>
    </location>
</feature>
<feature type="compositionally biased region" description="Basic and acidic residues" evidence="2">
    <location>
        <begin position="673"/>
        <end position="693"/>
    </location>
</feature>
<dbReference type="InterPro" id="IPR011992">
    <property type="entry name" value="EF-hand-dom_pair"/>
</dbReference>
<dbReference type="SUPFAM" id="SSF47473">
    <property type="entry name" value="EF-hand"/>
    <property type="match status" value="1"/>
</dbReference>
<accession>A0A7S4PA46</accession>
<sequence length="693" mass="80341">MVTTSRSVDNTDVSNGDTLRRKTLVPKLDTTRFDWINSQLEGLRYKHLRHLPVTTRRWMEWKNTNDRPQTARSSRQSQPTTSRAEMKTARSDGSSLLHYEQRKIKLSNNIVEKFQMEIEELERKMNALMDERNVLEEKCISLQGVLKVKDDEVIELTRLNKKILFMLGMREGEIADLYTRIEKNEDDLLFFEPAPGSAARSSSPYFNDIDYSAKKMNKDLVDLERDLQVKIRYSDRMQTLVSNAADLARQRVEFEAANRPTFAEAQSQTVCDAKDVEMLFAVEEVTSQSEDPEDMMNLIRKEHQSRRFHAGVPRAFRNVVMDSRSWFAQRDAREATIKMKKEQLDAQIMVYYFTKRDCDVNDELLGKDKSSLTDFLLEYHLYRSDSKADCDLELMDLINLLRHFTRPDEHARVSHARIFARLSGMSLSGKEGTALPQETLEFVLDVVYFLHEFYGEQMRRAAMSARQRAETKALKDVEIFANRTRKVSPASNLFVAAYKEKEKIMFKKSLVCRVVKEALLLRANIVWSQGDNLSFHEANRLMNLEQALDFSISHYEAVRTMRRRALMDKYKNYIDGEGVITCKQFHSIMQEIDNEVPEAQIDRMFRKIAVESGPTNLIDAEVFCDVLQENKFDRPAEIGVKVVNPYVYTRKQPVEVVETEKVTAKKKGKGKTKVKEKTAEEQDEVHAGEETVT</sequence>
<gene>
    <name evidence="3" type="ORF">GTHE00462_LOCUS31553</name>
</gene>
<reference evidence="3" key="1">
    <citation type="submission" date="2021-01" db="EMBL/GenBank/DDBJ databases">
        <authorList>
            <person name="Corre E."/>
            <person name="Pelletier E."/>
            <person name="Niang G."/>
            <person name="Scheremetjew M."/>
            <person name="Finn R."/>
            <person name="Kale V."/>
            <person name="Holt S."/>
            <person name="Cochrane G."/>
            <person name="Meng A."/>
            <person name="Brown T."/>
            <person name="Cohen L."/>
        </authorList>
    </citation>
    <scope>NUCLEOTIDE SEQUENCE</scope>
    <source>
        <strain evidence="3">CCMP 2712</strain>
    </source>
</reference>
<evidence type="ECO:0008006" key="4">
    <source>
        <dbReference type="Google" id="ProtNLM"/>
    </source>
</evidence>
<name>A0A7S4PA46_GUITH</name>
<keyword evidence="1" id="KW-0175">Coiled coil</keyword>
<feature type="compositionally biased region" description="Low complexity" evidence="2">
    <location>
        <begin position="67"/>
        <end position="83"/>
    </location>
</feature>
<dbReference type="EMBL" id="HBKN01040333">
    <property type="protein sequence ID" value="CAE2328261.1"/>
    <property type="molecule type" value="Transcribed_RNA"/>
</dbReference>
<evidence type="ECO:0000256" key="2">
    <source>
        <dbReference type="SAM" id="MobiDB-lite"/>
    </source>
</evidence>
<feature type="coiled-coil region" evidence="1">
    <location>
        <begin position="104"/>
        <end position="138"/>
    </location>
</feature>
<protein>
    <recommendedName>
        <fullName evidence="4">EF-hand domain-containing protein</fullName>
    </recommendedName>
</protein>
<proteinExistence type="predicted"/>
<evidence type="ECO:0000256" key="1">
    <source>
        <dbReference type="SAM" id="Coils"/>
    </source>
</evidence>